<name>A0A0A9ED68_ARUDO</name>
<dbReference type="PROSITE" id="PS51257">
    <property type="entry name" value="PROKAR_LIPOPROTEIN"/>
    <property type="match status" value="1"/>
</dbReference>
<reference evidence="1" key="2">
    <citation type="journal article" date="2015" name="Data Brief">
        <title>Shoot transcriptome of the giant reed, Arundo donax.</title>
        <authorList>
            <person name="Barrero R.A."/>
            <person name="Guerrero F.D."/>
            <person name="Moolhuijzen P."/>
            <person name="Goolsby J.A."/>
            <person name="Tidwell J."/>
            <person name="Bellgard S.E."/>
            <person name="Bellgard M.I."/>
        </authorList>
    </citation>
    <scope>NUCLEOTIDE SEQUENCE</scope>
    <source>
        <tissue evidence="1">Shoot tissue taken approximately 20 cm above the soil surface</tissue>
    </source>
</reference>
<protein>
    <submittedName>
        <fullName evidence="1">Uncharacterized protein</fullName>
    </submittedName>
</protein>
<dbReference type="EMBL" id="GBRH01199221">
    <property type="protein sequence ID" value="JAD98674.1"/>
    <property type="molecule type" value="Transcribed_RNA"/>
</dbReference>
<organism evidence="1">
    <name type="scientific">Arundo donax</name>
    <name type="common">Giant reed</name>
    <name type="synonym">Donax arundinaceus</name>
    <dbReference type="NCBI Taxonomy" id="35708"/>
    <lineage>
        <taxon>Eukaryota</taxon>
        <taxon>Viridiplantae</taxon>
        <taxon>Streptophyta</taxon>
        <taxon>Embryophyta</taxon>
        <taxon>Tracheophyta</taxon>
        <taxon>Spermatophyta</taxon>
        <taxon>Magnoliopsida</taxon>
        <taxon>Liliopsida</taxon>
        <taxon>Poales</taxon>
        <taxon>Poaceae</taxon>
        <taxon>PACMAD clade</taxon>
        <taxon>Arundinoideae</taxon>
        <taxon>Arundineae</taxon>
        <taxon>Arundo</taxon>
    </lineage>
</organism>
<dbReference type="AlphaFoldDB" id="A0A0A9ED68"/>
<evidence type="ECO:0000313" key="1">
    <source>
        <dbReference type="EMBL" id="JAD98674.1"/>
    </source>
</evidence>
<accession>A0A0A9ED68</accession>
<sequence length="52" mass="5856">MDNRSVLLEQIKDKVMHCNDNTCLSHILATSCTARNNTVTAHLDYPDKVVIL</sequence>
<reference evidence="1" key="1">
    <citation type="submission" date="2014-09" db="EMBL/GenBank/DDBJ databases">
        <authorList>
            <person name="Magalhaes I.L.F."/>
            <person name="Oliveira U."/>
            <person name="Santos F.R."/>
            <person name="Vidigal T.H.D.A."/>
            <person name="Brescovit A.D."/>
            <person name="Santos A.J."/>
        </authorList>
    </citation>
    <scope>NUCLEOTIDE SEQUENCE</scope>
    <source>
        <tissue evidence="1">Shoot tissue taken approximately 20 cm above the soil surface</tissue>
    </source>
</reference>
<proteinExistence type="predicted"/>